<reference evidence="4 5" key="1">
    <citation type="submission" date="2015-01" db="EMBL/GenBank/DDBJ databases">
        <title>Genome Sequencing of Rickettsiales.</title>
        <authorList>
            <person name="Daugherty S.C."/>
            <person name="Su Q."/>
            <person name="Abolude K."/>
            <person name="Beier-Sexton M."/>
            <person name="Carlyon J.A."/>
            <person name="Carter R."/>
            <person name="Day N.P."/>
            <person name="Dumler S.J."/>
            <person name="Dyachenko V."/>
            <person name="Godinez A."/>
            <person name="Kurtti T.J."/>
            <person name="Lichay M."/>
            <person name="Mullins K.E."/>
            <person name="Ott S."/>
            <person name="Pappas-Brown V."/>
            <person name="Paris D.H."/>
            <person name="Patel P."/>
            <person name="Richards A.L."/>
            <person name="Sadzewicz L."/>
            <person name="Sears K."/>
            <person name="Seidman D."/>
            <person name="Sengamalay N."/>
            <person name="Stenos J."/>
            <person name="Tallon L.J."/>
            <person name="Vincent G."/>
            <person name="Fraser C.M."/>
            <person name="Munderloh U."/>
            <person name="Dunning-Hotopp J.C."/>
        </authorList>
    </citation>
    <scope>NUCLEOTIDE SEQUENCE [LARGE SCALE GENOMIC DNA]</scope>
    <source>
        <strain evidence="4 5">Pedreira</strain>
    </source>
</reference>
<sequence>MQYKDLVITATQQETSELTIFNSFDTPNIEIALACRASASIPLVFEPVEIDGKKYVDGGYRDNIPTKYFKGNEPEFDTKEVTDNMEKITLAKKQGRTLAMAFGTGMEADANIAIYSAKKFESPSDIVKFLADVLFKTLAKVGGKFKYTETLRETNEQLRENALNTVVLDTAGIDTLDFKDAQKYSDYLNIKGYCQTREHLNNHDLGKEADKTFGTKLLEMFISSKENNASKWQDGIIENHDDKAKMLLSFCKTGALNEKELNEKLKEYVIIAATSRNNTLKADTNSLKALLYTLNDPAASSKIKDSFIEVLGIDKNKDVRFDKTKTFDENIAKFKFTKQDLESFITKSKSEAPKIQSKYSVARSHVSGGD</sequence>
<dbReference type="Proteomes" id="UP000033475">
    <property type="component" value="Unassembled WGS sequence"/>
</dbReference>
<dbReference type="InterPro" id="IPR016035">
    <property type="entry name" value="Acyl_Trfase/lysoPLipase"/>
</dbReference>
<comment type="caution">
    <text evidence="4">The sequence shown here is derived from an EMBL/GenBank/DDBJ whole genome shotgun (WGS) entry which is preliminary data.</text>
</comment>
<evidence type="ECO:0000256" key="1">
    <source>
        <dbReference type="ARBA" id="ARBA00023098"/>
    </source>
</evidence>
<gene>
    <name evidence="4" type="ORF">RFEPED_0039</name>
</gene>
<keyword evidence="1" id="KW-0443">Lipid metabolism</keyword>
<dbReference type="SUPFAM" id="SSF52151">
    <property type="entry name" value="FabD/lysophospholipase-like"/>
    <property type="match status" value="1"/>
</dbReference>
<organism evidence="4 5">
    <name type="scientific">Rickettsia felis str. Pedreira</name>
    <dbReference type="NCBI Taxonomy" id="1359196"/>
    <lineage>
        <taxon>Bacteria</taxon>
        <taxon>Pseudomonadati</taxon>
        <taxon>Pseudomonadota</taxon>
        <taxon>Alphaproteobacteria</taxon>
        <taxon>Rickettsiales</taxon>
        <taxon>Rickettsiaceae</taxon>
        <taxon>Rickettsieae</taxon>
        <taxon>Rickettsia</taxon>
        <taxon>spotted fever group</taxon>
    </lineage>
</organism>
<dbReference type="EMBL" id="LANQ01000001">
    <property type="protein sequence ID" value="KJV57673.1"/>
    <property type="molecule type" value="Genomic_DNA"/>
</dbReference>
<dbReference type="InterPro" id="IPR002641">
    <property type="entry name" value="PNPLA_dom"/>
</dbReference>
<dbReference type="PROSITE" id="PS51635">
    <property type="entry name" value="PNPLA"/>
    <property type="match status" value="1"/>
</dbReference>
<comment type="caution">
    <text evidence="2">Lacks conserved residue(s) required for the propagation of feature annotation.</text>
</comment>
<feature type="domain" description="PNPLA" evidence="3">
    <location>
        <begin position="1"/>
        <end position="70"/>
    </location>
</feature>
<dbReference type="GO" id="GO:0006629">
    <property type="term" value="P:lipid metabolic process"/>
    <property type="evidence" value="ECO:0007669"/>
    <property type="project" value="UniProtKB-KW"/>
</dbReference>
<dbReference type="Pfam" id="PF01734">
    <property type="entry name" value="Patatin"/>
    <property type="match status" value="1"/>
</dbReference>
<evidence type="ECO:0000313" key="5">
    <source>
        <dbReference type="Proteomes" id="UP000033475"/>
    </source>
</evidence>
<accession>A0A0F3MPI5</accession>
<evidence type="ECO:0000313" key="4">
    <source>
        <dbReference type="EMBL" id="KJV57673.1"/>
    </source>
</evidence>
<proteinExistence type="predicted"/>
<protein>
    <submittedName>
        <fullName evidence="4">Patatin-like phospholipase family protein</fullName>
    </submittedName>
</protein>
<dbReference type="Gene3D" id="3.40.1090.10">
    <property type="entry name" value="Cytosolic phospholipase A2 catalytic domain"/>
    <property type="match status" value="1"/>
</dbReference>
<name>A0A0F3MPI5_RICFI</name>
<dbReference type="AlphaFoldDB" id="A0A0F3MPI5"/>
<dbReference type="PATRIC" id="fig|1359196.3.peg.37"/>
<evidence type="ECO:0000259" key="3">
    <source>
        <dbReference type="PROSITE" id="PS51635"/>
    </source>
</evidence>
<feature type="short sequence motif" description="DGA/G" evidence="2">
    <location>
        <begin position="57"/>
        <end position="59"/>
    </location>
</feature>
<evidence type="ECO:0000256" key="2">
    <source>
        <dbReference type="PROSITE-ProRule" id="PRU01161"/>
    </source>
</evidence>